<dbReference type="PANTHER" id="PTHR13878">
    <property type="entry name" value="GULONOLACTONE OXIDASE"/>
    <property type="match status" value="1"/>
</dbReference>
<dbReference type="PROSITE" id="PS51387">
    <property type="entry name" value="FAD_PCMH"/>
    <property type="match status" value="1"/>
</dbReference>
<dbReference type="InterPro" id="IPR036318">
    <property type="entry name" value="FAD-bd_PCMH-like_sf"/>
</dbReference>
<accession>A0ABR2ZC69</accession>
<dbReference type="Gene3D" id="3.40.462.20">
    <property type="match status" value="1"/>
</dbReference>
<dbReference type="InterPro" id="IPR016166">
    <property type="entry name" value="FAD-bd_PCMH"/>
</dbReference>
<dbReference type="Gene3D" id="3.30.465.10">
    <property type="match status" value="1"/>
</dbReference>
<feature type="compositionally biased region" description="Basic residues" evidence="3">
    <location>
        <begin position="12"/>
        <end position="33"/>
    </location>
</feature>
<dbReference type="InterPro" id="IPR016169">
    <property type="entry name" value="FAD-bd_PCMH_sub2"/>
</dbReference>
<comment type="caution">
    <text evidence="5">The sequence shown here is derived from an EMBL/GenBank/DDBJ whole genome shotgun (WGS) entry which is preliminary data.</text>
</comment>
<evidence type="ECO:0000313" key="5">
    <source>
        <dbReference type="EMBL" id="KAL0058501.1"/>
    </source>
</evidence>
<proteinExistence type="inferred from homology"/>
<evidence type="ECO:0000256" key="1">
    <source>
        <dbReference type="ARBA" id="ARBA00005466"/>
    </source>
</evidence>
<dbReference type="InterPro" id="IPR006094">
    <property type="entry name" value="Oxid_FAD_bind_N"/>
</dbReference>
<protein>
    <recommendedName>
        <fullName evidence="4">FAD-binding PCMH-type domain-containing protein</fullName>
    </recommendedName>
</protein>
<dbReference type="SUPFAM" id="SSF56176">
    <property type="entry name" value="FAD-binding/transporter-associated domain-like"/>
    <property type="match status" value="1"/>
</dbReference>
<feature type="domain" description="FAD-binding PCMH-type" evidence="4">
    <location>
        <begin position="80"/>
        <end position="176"/>
    </location>
</feature>
<sequence>MPMADLVTEKTHKLRKNQKPPAHHKPSKSHKSSSKTPKTTAKPLTETKQDLTLSDWLEVFAYAEANPAIRQIDIVRYFVLAEAYAAAQQNNRLIVGGLDNSVGVAGGWVGGGGHGAFAPRYGLGIDNAIQFTVVTANGDHVTANAHSHPDLFWALRGGGPGTFGVVTSVTYKTQPIEPLVASAIRANFTSTEIAKSVGTEFFKLQPKVAESQWGGYTFYRPDSFTHILYATNVTMEEINETIEPFVKHLNSTAGENNVEVSVFPASSFYEINGKLNKPLDRPVGINVEMASRMYTKNLYETESAKMAGEFLKISSSLGVGIAHVAGGAVSQVDPDSVGLHPHWRDTPALVFIGIQWEDGASAAEIQAQKDVMKQNIDILEGLEPGRGSYVNEGSFYEPNPQRTFFGDHYNRLMEIKDQYDPSELFLVANGVGSDRWDKGLNCRRGQLQ</sequence>
<dbReference type="Pfam" id="PF01565">
    <property type="entry name" value="FAD_binding_4"/>
    <property type="match status" value="1"/>
</dbReference>
<evidence type="ECO:0000256" key="3">
    <source>
        <dbReference type="SAM" id="MobiDB-lite"/>
    </source>
</evidence>
<evidence type="ECO:0000313" key="6">
    <source>
        <dbReference type="Proteomes" id="UP001437256"/>
    </source>
</evidence>
<reference evidence="5 6" key="1">
    <citation type="submission" date="2024-05" db="EMBL/GenBank/DDBJ databases">
        <title>A draft genome resource for the thread blight pathogen Marasmius tenuissimus strain MS-2.</title>
        <authorList>
            <person name="Yulfo-Soto G.E."/>
            <person name="Baruah I.K."/>
            <person name="Amoako-Attah I."/>
            <person name="Bukari Y."/>
            <person name="Meinhardt L.W."/>
            <person name="Bailey B.A."/>
            <person name="Cohen S.P."/>
        </authorList>
    </citation>
    <scope>NUCLEOTIDE SEQUENCE [LARGE SCALE GENOMIC DNA]</scope>
    <source>
        <strain evidence="5 6">MS-2</strain>
    </source>
</reference>
<keyword evidence="6" id="KW-1185">Reference proteome</keyword>
<dbReference type="Pfam" id="PF08031">
    <property type="entry name" value="BBE"/>
    <property type="match status" value="1"/>
</dbReference>
<dbReference type="EMBL" id="JBBXMP010000306">
    <property type="protein sequence ID" value="KAL0058501.1"/>
    <property type="molecule type" value="Genomic_DNA"/>
</dbReference>
<dbReference type="PANTHER" id="PTHR13878:SF91">
    <property type="entry name" value="FAD BINDING DOMAIN PROTEIN (AFU_ORTHOLOGUE AFUA_6G12070)-RELATED"/>
    <property type="match status" value="1"/>
</dbReference>
<dbReference type="InterPro" id="IPR012951">
    <property type="entry name" value="BBE"/>
</dbReference>
<gene>
    <name evidence="5" type="ORF">AAF712_014818</name>
</gene>
<keyword evidence="2" id="KW-0560">Oxidoreductase</keyword>
<dbReference type="InterPro" id="IPR050432">
    <property type="entry name" value="FAD-linked_Oxidoreductases_BP"/>
</dbReference>
<evidence type="ECO:0000259" key="4">
    <source>
        <dbReference type="PROSITE" id="PS51387"/>
    </source>
</evidence>
<evidence type="ECO:0000256" key="2">
    <source>
        <dbReference type="ARBA" id="ARBA00023002"/>
    </source>
</evidence>
<organism evidence="5 6">
    <name type="scientific">Marasmius tenuissimus</name>
    <dbReference type="NCBI Taxonomy" id="585030"/>
    <lineage>
        <taxon>Eukaryota</taxon>
        <taxon>Fungi</taxon>
        <taxon>Dikarya</taxon>
        <taxon>Basidiomycota</taxon>
        <taxon>Agaricomycotina</taxon>
        <taxon>Agaricomycetes</taxon>
        <taxon>Agaricomycetidae</taxon>
        <taxon>Agaricales</taxon>
        <taxon>Marasmiineae</taxon>
        <taxon>Marasmiaceae</taxon>
        <taxon>Marasmius</taxon>
    </lineage>
</organism>
<feature type="region of interest" description="Disordered" evidence="3">
    <location>
        <begin position="1"/>
        <end position="46"/>
    </location>
</feature>
<dbReference type="Proteomes" id="UP001437256">
    <property type="component" value="Unassembled WGS sequence"/>
</dbReference>
<comment type="similarity">
    <text evidence="1">Belongs to the oxygen-dependent FAD-linked oxidoreductase family.</text>
</comment>
<name>A0ABR2ZC69_9AGAR</name>
<feature type="compositionally biased region" description="Low complexity" evidence="3">
    <location>
        <begin position="34"/>
        <end position="43"/>
    </location>
</feature>